<keyword evidence="2" id="KW-1185">Reference proteome</keyword>
<accession>A0AAI9U5L1</accession>
<organism evidence="1 2">
    <name type="scientific">Colletotrichum melonis</name>
    <dbReference type="NCBI Taxonomy" id="1209925"/>
    <lineage>
        <taxon>Eukaryota</taxon>
        <taxon>Fungi</taxon>
        <taxon>Dikarya</taxon>
        <taxon>Ascomycota</taxon>
        <taxon>Pezizomycotina</taxon>
        <taxon>Sordariomycetes</taxon>
        <taxon>Hypocreomycetidae</taxon>
        <taxon>Glomerellales</taxon>
        <taxon>Glomerellaceae</taxon>
        <taxon>Colletotrichum</taxon>
        <taxon>Colletotrichum acutatum species complex</taxon>
    </lineage>
</organism>
<dbReference type="Proteomes" id="UP001239795">
    <property type="component" value="Unassembled WGS sequence"/>
</dbReference>
<sequence>MFSVTRLYPSLRTTHVQWRAEA</sequence>
<gene>
    <name evidence="1" type="ORF">CMEL01_07508</name>
</gene>
<protein>
    <submittedName>
        <fullName evidence="1">Uncharacterized protein</fullName>
    </submittedName>
</protein>
<proteinExistence type="predicted"/>
<dbReference type="EMBL" id="MLGG01000057">
    <property type="protein sequence ID" value="KAK1450172.1"/>
    <property type="molecule type" value="Genomic_DNA"/>
</dbReference>
<reference evidence="1 2" key="1">
    <citation type="submission" date="2016-10" db="EMBL/GenBank/DDBJ databases">
        <title>The genome sequence of Colletotrichum fioriniae PJ7.</title>
        <authorList>
            <person name="Baroncelli R."/>
        </authorList>
    </citation>
    <scope>NUCLEOTIDE SEQUENCE [LARGE SCALE GENOMIC DNA]</scope>
    <source>
        <strain evidence="1">Col 31</strain>
    </source>
</reference>
<comment type="caution">
    <text evidence="1">The sequence shown here is derived from an EMBL/GenBank/DDBJ whole genome shotgun (WGS) entry which is preliminary data.</text>
</comment>
<dbReference type="AlphaFoldDB" id="A0AAI9U5L1"/>
<name>A0AAI9U5L1_9PEZI</name>
<evidence type="ECO:0000313" key="1">
    <source>
        <dbReference type="EMBL" id="KAK1450172.1"/>
    </source>
</evidence>
<evidence type="ECO:0000313" key="2">
    <source>
        <dbReference type="Proteomes" id="UP001239795"/>
    </source>
</evidence>